<feature type="region of interest" description="Disordered" evidence="3">
    <location>
        <begin position="346"/>
        <end position="388"/>
    </location>
</feature>
<feature type="compositionally biased region" description="Low complexity" evidence="3">
    <location>
        <begin position="669"/>
        <end position="682"/>
    </location>
</feature>
<dbReference type="Proteomes" id="UP000324748">
    <property type="component" value="Unassembled WGS sequence"/>
</dbReference>
<dbReference type="GO" id="GO:0019903">
    <property type="term" value="F:protein phosphatase binding"/>
    <property type="evidence" value="ECO:0007669"/>
    <property type="project" value="InterPro"/>
</dbReference>
<keyword evidence="5" id="KW-1185">Reference proteome</keyword>
<proteinExistence type="inferred from homology"/>
<feature type="region of interest" description="Disordered" evidence="3">
    <location>
        <begin position="1142"/>
        <end position="1171"/>
    </location>
</feature>
<dbReference type="GO" id="GO:0005634">
    <property type="term" value="C:nucleus"/>
    <property type="evidence" value="ECO:0007669"/>
    <property type="project" value="TreeGrafter"/>
</dbReference>
<dbReference type="InterPro" id="IPR007587">
    <property type="entry name" value="SAPS"/>
</dbReference>
<feature type="region of interest" description="Disordered" evidence="3">
    <location>
        <begin position="591"/>
        <end position="687"/>
    </location>
</feature>
<dbReference type="Pfam" id="PF04499">
    <property type="entry name" value="SAPS"/>
    <property type="match status" value="1"/>
</dbReference>
<feature type="compositionally biased region" description="Polar residues" evidence="3">
    <location>
        <begin position="983"/>
        <end position="994"/>
    </location>
</feature>
<feature type="region of interest" description="Disordered" evidence="3">
    <location>
        <begin position="868"/>
        <end position="1127"/>
    </location>
</feature>
<dbReference type="GO" id="GO:0005829">
    <property type="term" value="C:cytosol"/>
    <property type="evidence" value="ECO:0007669"/>
    <property type="project" value="TreeGrafter"/>
</dbReference>
<comment type="similarity">
    <text evidence="1">Belongs to the SAPS family.</text>
</comment>
<feature type="compositionally biased region" description="Polar residues" evidence="3">
    <location>
        <begin position="868"/>
        <end position="878"/>
    </location>
</feature>
<feature type="compositionally biased region" description="Low complexity" evidence="3">
    <location>
        <begin position="1149"/>
        <end position="1171"/>
    </location>
</feature>
<feature type="compositionally biased region" description="Low complexity" evidence="3">
    <location>
        <begin position="645"/>
        <end position="660"/>
    </location>
</feature>
<dbReference type="EMBL" id="VSWC01000183">
    <property type="protein sequence ID" value="KAA1069501.1"/>
    <property type="molecule type" value="Genomic_DNA"/>
</dbReference>
<organism evidence="4 5">
    <name type="scientific">Puccinia graminis f. sp. tritici</name>
    <dbReference type="NCBI Taxonomy" id="56615"/>
    <lineage>
        <taxon>Eukaryota</taxon>
        <taxon>Fungi</taxon>
        <taxon>Dikarya</taxon>
        <taxon>Basidiomycota</taxon>
        <taxon>Pucciniomycotina</taxon>
        <taxon>Pucciniomycetes</taxon>
        <taxon>Pucciniales</taxon>
        <taxon>Pucciniaceae</taxon>
        <taxon>Puccinia</taxon>
    </lineage>
</organism>
<dbReference type="GO" id="GO:0019888">
    <property type="term" value="F:protein phosphatase regulator activity"/>
    <property type="evidence" value="ECO:0007669"/>
    <property type="project" value="TreeGrafter"/>
</dbReference>
<evidence type="ECO:0000313" key="5">
    <source>
        <dbReference type="Proteomes" id="UP000324748"/>
    </source>
</evidence>
<evidence type="ECO:0000256" key="2">
    <source>
        <dbReference type="ARBA" id="ARBA00023306"/>
    </source>
</evidence>
<feature type="compositionally biased region" description="Acidic residues" evidence="3">
    <location>
        <begin position="916"/>
        <end position="925"/>
    </location>
</feature>
<gene>
    <name evidence="4" type="ORF">PGT21_026561</name>
</gene>
<evidence type="ECO:0008006" key="6">
    <source>
        <dbReference type="Google" id="ProtNLM"/>
    </source>
</evidence>
<feature type="compositionally biased region" description="Low complexity" evidence="3">
    <location>
        <begin position="100"/>
        <end position="136"/>
    </location>
</feature>
<sequence>MAFWKFGFHSQSAIDSILSSSTANQHHANPNAGCSTPSFSNPSLLLDKLLEEDDLLQEIKAQHPKLVEFLGTREVVSRILGYVSGLIFDDEEADRLAEHSNSSLNRLSSNHPSAPASASASSAASSTSPQSPQGPSAVMGYGGALFNSFRTRVVNDTIGALLMDALDSEGRTPEDRAKAERRKIRYPYLCTEILASDLWSVTSQIFSDFPRLNLLTRFWDAVLDQPPSATASKSVQIGYWAKANITLINSKPSEMMSFIRSYPNLIPKLLAHFNSSPIVDVLMRIIQSEQTTDGTIDWLIDSTDFVELIISLLHPSRTPDLHRSVAEFLKDVIAFCTNHVISTSPSPNLPNKVSNGSLPGAEGGPTSSPDLARPVPGPSIQQSSDDSEDLPKFITTRLMRELSSSAVVSKLLSFGLDTPVSEDDGVITNTSLASSLINSLSVVIDLIRRNNSDYSEHQLMVYLRDYPPAPRVEEEDEPSEEGHEKPLSDSAPRVVPLIGLLNAIGDRLGDLQMLIKSPRSATKPLQTVVGLSVPLTQERFRLIELYAELLHCSNMALVNRLDSEPRPRYNKDGALVSGLDALVAIFGPSNDELLSKPSSDAPPTVVDSEELASAASHPSSPEVPVNLTMATTADSEELSEKAEQPSASVASSSENSSPEKFSPEKSSPEESVPSPAETSPTEGGSGIPAGVRMKELFLKHKVLDSCFDLFFAFPWNNFLHNVIYDLVQQSLNAKFSRLQPSGLASLKLAQSFFEDTRIVDRLLDGVDANHLYQMKAKNGRLGNMGHLILIGDEVLKAVENNPEEFESILEELEKNERWTAFLNGPIHEAREHAKLPLGGVMPVIGGGMIEAPLMPATDEVESSLIAASTGNSTSSITPPIQEESPVSIEERTGQGSSGGNGKGKKVRQGRTKKDGEEEGSDEDEMMSVQSTRKAPPGLLHRFQEPKQQTDYGDDDCWDSSRHSDPSSFRSSLLSNPNSPAFHQMSSSSVISNPTPFGFDDRFDAPTRSFPQSFQDHSNLDESDDRDPGEGGGFDDDFGGLGEVDRVGITSQASARGTPRPQQAQPSSERSPAQNLQQSLSITGGTGGGVQTLKQEQEEEEEWGEFAGPTPAITLTPSPNLLDSKADDENQWNDFDLLVDQTHSMSLTDPTPSSSSITHNTTTTTPDPSSSS</sequence>
<dbReference type="OrthoDB" id="10259133at2759"/>
<reference evidence="4 5" key="1">
    <citation type="submission" date="2019-05" db="EMBL/GenBank/DDBJ databases">
        <title>Emergence of the Ug99 lineage of the wheat stem rust pathogen through somatic hybridization.</title>
        <authorList>
            <person name="Li F."/>
            <person name="Upadhyaya N.M."/>
            <person name="Sperschneider J."/>
            <person name="Matny O."/>
            <person name="Nguyen-Phuc H."/>
            <person name="Mago R."/>
            <person name="Raley C."/>
            <person name="Miller M.E."/>
            <person name="Silverstein K.A.T."/>
            <person name="Henningsen E."/>
            <person name="Hirsch C.D."/>
            <person name="Visser B."/>
            <person name="Pretorius Z.A."/>
            <person name="Steffenson B.J."/>
            <person name="Schwessinger B."/>
            <person name="Dodds P.N."/>
            <person name="Figueroa M."/>
        </authorList>
    </citation>
    <scope>NUCLEOTIDE SEQUENCE [LARGE SCALE GENOMIC DNA]</scope>
    <source>
        <strain evidence="4">21-0</strain>
    </source>
</reference>
<accession>A0A5B0LYL4</accession>
<feature type="compositionally biased region" description="Acidic residues" evidence="3">
    <location>
        <begin position="1020"/>
        <end position="1037"/>
    </location>
</feature>
<name>A0A5B0LYL4_PUCGR</name>
<dbReference type="PANTHER" id="PTHR12634">
    <property type="entry name" value="SIT4 YEAST -ASSOCIATING PROTEIN-RELATED"/>
    <property type="match status" value="1"/>
</dbReference>
<evidence type="ECO:0000256" key="3">
    <source>
        <dbReference type="SAM" id="MobiDB-lite"/>
    </source>
</evidence>
<feature type="compositionally biased region" description="Polar residues" evidence="3">
    <location>
        <begin position="1048"/>
        <end position="1082"/>
    </location>
</feature>
<feature type="region of interest" description="Disordered" evidence="3">
    <location>
        <begin position="466"/>
        <end position="490"/>
    </location>
</feature>
<dbReference type="PANTHER" id="PTHR12634:SF8">
    <property type="entry name" value="FIERY MOUNTAIN, ISOFORM D"/>
    <property type="match status" value="1"/>
</dbReference>
<dbReference type="AlphaFoldDB" id="A0A5B0LYL4"/>
<feature type="compositionally biased region" description="Polar residues" evidence="3">
    <location>
        <begin position="346"/>
        <end position="357"/>
    </location>
</feature>
<keyword evidence="2" id="KW-0131">Cell cycle</keyword>
<feature type="compositionally biased region" description="Low complexity" evidence="3">
    <location>
        <begin position="965"/>
        <end position="978"/>
    </location>
</feature>
<comment type="caution">
    <text evidence="4">The sequence shown here is derived from an EMBL/GenBank/DDBJ whole genome shotgun (WGS) entry which is preliminary data.</text>
</comment>
<feature type="region of interest" description="Disordered" evidence="3">
    <location>
        <begin position="99"/>
        <end position="136"/>
    </location>
</feature>
<protein>
    <recommendedName>
        <fullName evidence="6">Extragenic suppressor of kinetochore protein 1</fullName>
    </recommendedName>
</protein>
<evidence type="ECO:0000256" key="1">
    <source>
        <dbReference type="ARBA" id="ARBA00006180"/>
    </source>
</evidence>
<evidence type="ECO:0000313" key="4">
    <source>
        <dbReference type="EMBL" id="KAA1069501.1"/>
    </source>
</evidence>